<dbReference type="AlphaFoldDB" id="A0A1G6Z110"/>
<dbReference type="PROSITE" id="PS51257">
    <property type="entry name" value="PROKAR_LIPOPROTEIN"/>
    <property type="match status" value="1"/>
</dbReference>
<name>A0A1G6Z110_9PSEU</name>
<sequence length="236" mass="23304">MSRAQQNSTGRLRLAPAALGLGLAAVLGAVGCSAGQITQTDSQPPSVNGSLAQVGQIAVRDAKLAYPHGGSYPQGSDAPVILTLVNVGSEADTLVELSSPAAASVEVTGDTALPGGAVLVVGTPGEEAKLADSAHAQSTSPAHPESSHAEPAGSSHAATSPTPPPATSSAAATTTATTTGTQLGKLKVVLKGLNAKLVPGQTIPITLVFAKAGPVTFDLPIAAPNGPREEQPKTEH</sequence>
<dbReference type="Pfam" id="PF04314">
    <property type="entry name" value="PCuAC"/>
    <property type="match status" value="1"/>
</dbReference>
<accession>A0A1G6Z110</accession>
<keyword evidence="4" id="KW-1185">Reference proteome</keyword>
<dbReference type="SUPFAM" id="SSF110087">
    <property type="entry name" value="DR1885-like metal-binding protein"/>
    <property type="match status" value="1"/>
</dbReference>
<dbReference type="STRING" id="1271860.SAMN05216174_12448"/>
<feature type="compositionally biased region" description="Low complexity" evidence="1">
    <location>
        <begin position="151"/>
        <end position="160"/>
    </location>
</feature>
<evidence type="ECO:0000256" key="1">
    <source>
        <dbReference type="SAM" id="MobiDB-lite"/>
    </source>
</evidence>
<proteinExistence type="predicted"/>
<reference evidence="4" key="1">
    <citation type="submission" date="2016-10" db="EMBL/GenBank/DDBJ databases">
        <authorList>
            <person name="Varghese N."/>
            <person name="Submissions S."/>
        </authorList>
    </citation>
    <scope>NUCLEOTIDE SEQUENCE [LARGE SCALE GENOMIC DNA]</scope>
    <source>
        <strain evidence="4">IBRC-M 10403</strain>
    </source>
</reference>
<dbReference type="EMBL" id="FMZZ01000024">
    <property type="protein sequence ID" value="SDD95506.1"/>
    <property type="molecule type" value="Genomic_DNA"/>
</dbReference>
<feature type="region of interest" description="Disordered" evidence="1">
    <location>
        <begin position="128"/>
        <end position="177"/>
    </location>
</feature>
<evidence type="ECO:0000313" key="3">
    <source>
        <dbReference type="EMBL" id="SDD95506.1"/>
    </source>
</evidence>
<evidence type="ECO:0000313" key="4">
    <source>
        <dbReference type="Proteomes" id="UP000199501"/>
    </source>
</evidence>
<dbReference type="Proteomes" id="UP000199501">
    <property type="component" value="Unassembled WGS sequence"/>
</dbReference>
<organism evidence="3 4">
    <name type="scientific">Actinokineospora iranica</name>
    <dbReference type="NCBI Taxonomy" id="1271860"/>
    <lineage>
        <taxon>Bacteria</taxon>
        <taxon>Bacillati</taxon>
        <taxon>Actinomycetota</taxon>
        <taxon>Actinomycetes</taxon>
        <taxon>Pseudonocardiales</taxon>
        <taxon>Pseudonocardiaceae</taxon>
        <taxon>Actinokineospora</taxon>
    </lineage>
</organism>
<protein>
    <submittedName>
        <fullName evidence="3">Copper(I)-binding protein</fullName>
    </submittedName>
</protein>
<dbReference type="RefSeq" id="WP_228772031.1">
    <property type="nucleotide sequence ID" value="NZ_FMZZ01000024.1"/>
</dbReference>
<keyword evidence="2" id="KW-0732">Signal</keyword>
<feature type="chain" id="PRO_5011545858" evidence="2">
    <location>
        <begin position="35"/>
        <end position="236"/>
    </location>
</feature>
<dbReference type="InterPro" id="IPR007410">
    <property type="entry name" value="LpqE-like"/>
</dbReference>
<gene>
    <name evidence="3" type="ORF">SAMN05216174_12448</name>
</gene>
<feature type="compositionally biased region" description="Low complexity" evidence="1">
    <location>
        <begin position="167"/>
        <end position="177"/>
    </location>
</feature>
<evidence type="ECO:0000256" key="2">
    <source>
        <dbReference type="SAM" id="SignalP"/>
    </source>
</evidence>
<dbReference type="InterPro" id="IPR036182">
    <property type="entry name" value="PCuAC_sf"/>
</dbReference>
<feature type="signal peptide" evidence="2">
    <location>
        <begin position="1"/>
        <end position="34"/>
    </location>
</feature>
<dbReference type="Gene3D" id="2.60.40.1890">
    <property type="entry name" value="PCu(A)C copper chaperone"/>
    <property type="match status" value="1"/>
</dbReference>